<dbReference type="Pfam" id="PF13855">
    <property type="entry name" value="LRR_8"/>
    <property type="match status" value="1"/>
</dbReference>
<dbReference type="InterPro" id="IPR001611">
    <property type="entry name" value="Leu-rich_rpt"/>
</dbReference>
<evidence type="ECO:0000256" key="1">
    <source>
        <dbReference type="SAM" id="SignalP"/>
    </source>
</evidence>
<feature type="chain" id="PRO_5022713901" description="Leucine-rich repeat-containing N-terminal plant-type domain-containing protein" evidence="1">
    <location>
        <begin position="21"/>
        <end position="128"/>
    </location>
</feature>
<evidence type="ECO:0008006" key="3">
    <source>
        <dbReference type="Google" id="ProtNLM"/>
    </source>
</evidence>
<sequence length="128" mass="13794">MASFISIYLVIVVWSSIMAAATVSKSSTEFEAEALLSSGLWLAYNAKNTSGHCKCPGIACNDAGSVIKISRPNSFIMGDVLRRFNLSSFPKLIYLNLSGNELNGSIPSQIGVVSKLRYLDLSRNNLTG</sequence>
<protein>
    <recommendedName>
        <fullName evidence="3">Leucine-rich repeat-containing N-terminal plant-type domain-containing protein</fullName>
    </recommendedName>
</protein>
<dbReference type="SUPFAM" id="SSF52058">
    <property type="entry name" value="L domain-like"/>
    <property type="match status" value="1"/>
</dbReference>
<name>A0A5B7ACM9_DAVIN</name>
<dbReference type="PRINTS" id="PR00019">
    <property type="entry name" value="LEURICHRPT"/>
</dbReference>
<dbReference type="AlphaFoldDB" id="A0A5B7ACM9"/>
<accession>A0A5B7ACM9</accession>
<dbReference type="PANTHER" id="PTHR48010">
    <property type="entry name" value="OS05G0588300 PROTEIN"/>
    <property type="match status" value="1"/>
</dbReference>
<proteinExistence type="predicted"/>
<dbReference type="InterPro" id="IPR032675">
    <property type="entry name" value="LRR_dom_sf"/>
</dbReference>
<gene>
    <name evidence="2" type="ORF">Din_023943</name>
</gene>
<feature type="signal peptide" evidence="1">
    <location>
        <begin position="1"/>
        <end position="20"/>
    </location>
</feature>
<keyword evidence="1" id="KW-0732">Signal</keyword>
<organism evidence="2">
    <name type="scientific">Davidia involucrata</name>
    <name type="common">Dove tree</name>
    <dbReference type="NCBI Taxonomy" id="16924"/>
    <lineage>
        <taxon>Eukaryota</taxon>
        <taxon>Viridiplantae</taxon>
        <taxon>Streptophyta</taxon>
        <taxon>Embryophyta</taxon>
        <taxon>Tracheophyta</taxon>
        <taxon>Spermatophyta</taxon>
        <taxon>Magnoliopsida</taxon>
        <taxon>eudicotyledons</taxon>
        <taxon>Gunneridae</taxon>
        <taxon>Pentapetalae</taxon>
        <taxon>asterids</taxon>
        <taxon>Cornales</taxon>
        <taxon>Nyssaceae</taxon>
        <taxon>Davidia</taxon>
    </lineage>
</organism>
<reference evidence="2" key="1">
    <citation type="submission" date="2019-08" db="EMBL/GenBank/DDBJ databases">
        <title>Reference gene set and small RNA set construction with multiple tissues from Davidia involucrata Baill.</title>
        <authorList>
            <person name="Yang H."/>
            <person name="Zhou C."/>
            <person name="Li G."/>
            <person name="Wang J."/>
            <person name="Gao P."/>
            <person name="Wang M."/>
            <person name="Wang R."/>
            <person name="Zhao Y."/>
        </authorList>
    </citation>
    <scope>NUCLEOTIDE SEQUENCE</scope>
    <source>
        <tissue evidence="2">Mixed with DoveR01_LX</tissue>
    </source>
</reference>
<dbReference type="EMBL" id="GHES01023943">
    <property type="protein sequence ID" value="MPA54502.1"/>
    <property type="molecule type" value="Transcribed_RNA"/>
</dbReference>
<dbReference type="Gene3D" id="3.80.10.10">
    <property type="entry name" value="Ribonuclease Inhibitor"/>
    <property type="match status" value="1"/>
</dbReference>
<evidence type="ECO:0000313" key="2">
    <source>
        <dbReference type="EMBL" id="MPA54502.1"/>
    </source>
</evidence>
<dbReference type="InterPro" id="IPR050994">
    <property type="entry name" value="At_inactive_RLKs"/>
</dbReference>